<evidence type="ECO:0000313" key="2">
    <source>
        <dbReference type="Proteomes" id="UP000218767"/>
    </source>
</evidence>
<reference evidence="2" key="1">
    <citation type="submission" date="2017-08" db="EMBL/GenBank/DDBJ databases">
        <title>A dynamic microbial community with high functional redundancy inhabits the cold, oxic subseafloor aquifer.</title>
        <authorList>
            <person name="Tully B.J."/>
            <person name="Wheat C.G."/>
            <person name="Glazer B.T."/>
            <person name="Huber J.A."/>
        </authorList>
    </citation>
    <scope>NUCLEOTIDE SEQUENCE [LARGE SCALE GENOMIC DNA]</scope>
</reference>
<comment type="caution">
    <text evidence="1">The sequence shown here is derived from an EMBL/GenBank/DDBJ whole genome shotgun (WGS) entry which is preliminary data.</text>
</comment>
<dbReference type="EMBL" id="NVUL01000070">
    <property type="protein sequence ID" value="PCI75660.1"/>
    <property type="molecule type" value="Genomic_DNA"/>
</dbReference>
<evidence type="ECO:0000313" key="1">
    <source>
        <dbReference type="EMBL" id="PCI75660.1"/>
    </source>
</evidence>
<dbReference type="Proteomes" id="UP000218767">
    <property type="component" value="Unassembled WGS sequence"/>
</dbReference>
<accession>A0A2A4WZB8</accession>
<proteinExistence type="predicted"/>
<dbReference type="AlphaFoldDB" id="A0A2A4WZB8"/>
<protein>
    <submittedName>
        <fullName evidence="1">Uncharacterized protein</fullName>
    </submittedName>
</protein>
<name>A0A2A4WZB8_9GAMM</name>
<organism evidence="1 2">
    <name type="scientific">SAR86 cluster bacterium</name>
    <dbReference type="NCBI Taxonomy" id="2030880"/>
    <lineage>
        <taxon>Bacteria</taxon>
        <taxon>Pseudomonadati</taxon>
        <taxon>Pseudomonadota</taxon>
        <taxon>Gammaproteobacteria</taxon>
        <taxon>SAR86 cluster</taxon>
    </lineage>
</organism>
<gene>
    <name evidence="1" type="ORF">COB20_12385</name>
</gene>
<sequence length="114" mass="13412">MEQQMDNDTSLETSSQGIETMQRLWPQLRKFGVFQLKLYIDAFRDILLSALSLGAFIIDLIQQNDGPDSYFEKVLRFGRRTEKSINLFNQFDAQERGDRSVDSIINEVEDRFRR</sequence>